<evidence type="ECO:0000256" key="1">
    <source>
        <dbReference type="ARBA" id="ARBA00006625"/>
    </source>
</evidence>
<dbReference type="EMBL" id="JAVRRD010000036">
    <property type="protein sequence ID" value="KAK5045546.1"/>
    <property type="molecule type" value="Genomic_DNA"/>
</dbReference>
<dbReference type="Pfam" id="PF02275">
    <property type="entry name" value="CBAH"/>
    <property type="match status" value="1"/>
</dbReference>
<dbReference type="InterPro" id="IPR029055">
    <property type="entry name" value="Ntn_hydrolases_N"/>
</dbReference>
<dbReference type="InterPro" id="IPR052193">
    <property type="entry name" value="Peptidase_C59"/>
</dbReference>
<dbReference type="RefSeq" id="XP_064701170.1">
    <property type="nucleotide sequence ID" value="XM_064852706.1"/>
</dbReference>
<feature type="chain" id="PRO_5043451771" description="Choloylglycine hydrolase/NAAA C-terminal domain-containing protein" evidence="3">
    <location>
        <begin position="26"/>
        <end position="378"/>
    </location>
</feature>
<organism evidence="5 6">
    <name type="scientific">Exophiala bonariae</name>
    <dbReference type="NCBI Taxonomy" id="1690606"/>
    <lineage>
        <taxon>Eukaryota</taxon>
        <taxon>Fungi</taxon>
        <taxon>Dikarya</taxon>
        <taxon>Ascomycota</taxon>
        <taxon>Pezizomycotina</taxon>
        <taxon>Eurotiomycetes</taxon>
        <taxon>Chaetothyriomycetidae</taxon>
        <taxon>Chaetothyriales</taxon>
        <taxon>Herpotrichiellaceae</taxon>
        <taxon>Exophiala</taxon>
    </lineage>
</organism>
<dbReference type="AlphaFoldDB" id="A0AAV9MV49"/>
<evidence type="ECO:0000256" key="3">
    <source>
        <dbReference type="SAM" id="SignalP"/>
    </source>
</evidence>
<dbReference type="InterPro" id="IPR029132">
    <property type="entry name" value="CBAH/NAAA_C"/>
</dbReference>
<feature type="signal peptide" evidence="3">
    <location>
        <begin position="1"/>
        <end position="25"/>
    </location>
</feature>
<keyword evidence="2" id="KW-0378">Hydrolase</keyword>
<name>A0AAV9MV49_9EURO</name>
<keyword evidence="6" id="KW-1185">Reference proteome</keyword>
<dbReference type="SUPFAM" id="SSF56235">
    <property type="entry name" value="N-terminal nucleophile aminohydrolases (Ntn hydrolases)"/>
    <property type="match status" value="1"/>
</dbReference>
<sequence length="378" mass="41542">MTSGTMFSLHSLLILLSFSATKVLSCSRVTYHAGVDDRITAGRSMDFVASTNSSMYIFPAGLQRNGSIGENSKSWTSKYGSMVTTMYDMVSIDGMNSEGLTGSLLYLGNSDYGARNTSRPGLPIGFWLQYFLDLYPNVAAAAEALQKENLQVVTKALVPGVSSTAHLALSDKSGDNMIVEYLDGKMVIHHGQQYPVMTNDPSFDDQLTLNTYWGPISNVSLPGTGSPAGEFWLAYAQKSPEIVERHANDYLIIDRFVRLSYYNSLAPESKDLMTSVATTAAMIRAVSVPFVPESQINTGLDIWPTLWRVYQDSKDMVYFYESSMVPISIYMKFSDYDLSSSGKIMRLGLAEESWEDLYGDMNGKFTNATAFIPLGAGG</sequence>
<keyword evidence="3" id="KW-0732">Signal</keyword>
<feature type="domain" description="Choloylglycine hydrolase/NAAA C-terminal" evidence="4">
    <location>
        <begin position="26"/>
        <end position="323"/>
    </location>
</feature>
<evidence type="ECO:0000313" key="5">
    <source>
        <dbReference type="EMBL" id="KAK5045546.1"/>
    </source>
</evidence>
<comment type="caution">
    <text evidence="5">The sequence shown here is derived from an EMBL/GenBank/DDBJ whole genome shotgun (WGS) entry which is preliminary data.</text>
</comment>
<evidence type="ECO:0000259" key="4">
    <source>
        <dbReference type="Pfam" id="PF02275"/>
    </source>
</evidence>
<accession>A0AAV9MV49</accession>
<dbReference type="PANTHER" id="PTHR35527">
    <property type="entry name" value="CHOLOYLGLYCINE HYDROLASE"/>
    <property type="match status" value="1"/>
</dbReference>
<proteinExistence type="inferred from homology"/>
<dbReference type="GO" id="GO:0016787">
    <property type="term" value="F:hydrolase activity"/>
    <property type="evidence" value="ECO:0007669"/>
    <property type="project" value="UniProtKB-KW"/>
</dbReference>
<comment type="similarity">
    <text evidence="1">Belongs to the peptidase C59 family.</text>
</comment>
<evidence type="ECO:0000313" key="6">
    <source>
        <dbReference type="Proteomes" id="UP001358417"/>
    </source>
</evidence>
<dbReference type="Gene3D" id="3.60.60.10">
    <property type="entry name" value="Penicillin V Acylase, Chain A"/>
    <property type="match status" value="1"/>
</dbReference>
<protein>
    <recommendedName>
        <fullName evidence="4">Choloylglycine hydrolase/NAAA C-terminal domain-containing protein</fullName>
    </recommendedName>
</protein>
<evidence type="ECO:0000256" key="2">
    <source>
        <dbReference type="ARBA" id="ARBA00022801"/>
    </source>
</evidence>
<gene>
    <name evidence="5" type="ORF">LTR84_009164</name>
</gene>
<dbReference type="PANTHER" id="PTHR35527:SF2">
    <property type="entry name" value="HYDROLASE"/>
    <property type="match status" value="1"/>
</dbReference>
<reference evidence="5 6" key="1">
    <citation type="submission" date="2023-08" db="EMBL/GenBank/DDBJ databases">
        <title>Black Yeasts Isolated from many extreme environments.</title>
        <authorList>
            <person name="Coleine C."/>
            <person name="Stajich J.E."/>
            <person name="Selbmann L."/>
        </authorList>
    </citation>
    <scope>NUCLEOTIDE SEQUENCE [LARGE SCALE GENOMIC DNA]</scope>
    <source>
        <strain evidence="5 6">CCFEE 5792</strain>
    </source>
</reference>
<dbReference type="Proteomes" id="UP001358417">
    <property type="component" value="Unassembled WGS sequence"/>
</dbReference>
<dbReference type="GeneID" id="89977325"/>